<dbReference type="GO" id="GO:0016887">
    <property type="term" value="F:ATP hydrolysis activity"/>
    <property type="evidence" value="ECO:0007669"/>
    <property type="project" value="InterPro"/>
</dbReference>
<evidence type="ECO:0000259" key="10">
    <source>
        <dbReference type="PROSITE" id="PS50893"/>
    </source>
</evidence>
<dbReference type="GO" id="GO:0140359">
    <property type="term" value="F:ABC-type transporter activity"/>
    <property type="evidence" value="ECO:0007669"/>
    <property type="project" value="InterPro"/>
</dbReference>
<dbReference type="SMART" id="SM00382">
    <property type="entry name" value="AAA"/>
    <property type="match status" value="1"/>
</dbReference>
<dbReference type="GO" id="GO:0016020">
    <property type="term" value="C:membrane"/>
    <property type="evidence" value="ECO:0007669"/>
    <property type="project" value="UniProtKB-SubCell"/>
</dbReference>
<feature type="transmembrane region" description="Helical" evidence="9">
    <location>
        <begin position="761"/>
        <end position="783"/>
    </location>
</feature>
<evidence type="ECO:0000313" key="11">
    <source>
        <dbReference type="EMBL" id="CAK0786251.1"/>
    </source>
</evidence>
<dbReference type="Proteomes" id="UP001314263">
    <property type="component" value="Unassembled WGS sequence"/>
</dbReference>
<evidence type="ECO:0000256" key="9">
    <source>
        <dbReference type="SAM" id="Phobius"/>
    </source>
</evidence>
<evidence type="ECO:0000256" key="1">
    <source>
        <dbReference type="ARBA" id="ARBA00004141"/>
    </source>
</evidence>
<organism evidence="11 12">
    <name type="scientific">Coccomyxa viridis</name>
    <dbReference type="NCBI Taxonomy" id="1274662"/>
    <lineage>
        <taxon>Eukaryota</taxon>
        <taxon>Viridiplantae</taxon>
        <taxon>Chlorophyta</taxon>
        <taxon>core chlorophytes</taxon>
        <taxon>Trebouxiophyceae</taxon>
        <taxon>Trebouxiophyceae incertae sedis</taxon>
        <taxon>Coccomyxaceae</taxon>
        <taxon>Coccomyxa</taxon>
    </lineage>
</organism>
<evidence type="ECO:0000256" key="2">
    <source>
        <dbReference type="ARBA" id="ARBA00022448"/>
    </source>
</evidence>
<feature type="transmembrane region" description="Helical" evidence="9">
    <location>
        <begin position="644"/>
        <end position="663"/>
    </location>
</feature>
<dbReference type="InterPro" id="IPR003593">
    <property type="entry name" value="AAA+_ATPase"/>
</dbReference>
<keyword evidence="6 9" id="KW-1133">Transmembrane helix</keyword>
<dbReference type="Pfam" id="PF01061">
    <property type="entry name" value="ABC2_membrane"/>
    <property type="match status" value="1"/>
</dbReference>
<feature type="transmembrane region" description="Helical" evidence="9">
    <location>
        <begin position="536"/>
        <end position="558"/>
    </location>
</feature>
<dbReference type="PANTHER" id="PTHR48041">
    <property type="entry name" value="ABC TRANSPORTER G FAMILY MEMBER 28"/>
    <property type="match status" value="1"/>
</dbReference>
<feature type="transmembrane region" description="Helical" evidence="9">
    <location>
        <begin position="613"/>
        <end position="638"/>
    </location>
</feature>
<evidence type="ECO:0000256" key="5">
    <source>
        <dbReference type="ARBA" id="ARBA00022840"/>
    </source>
</evidence>
<reference evidence="11 12" key="1">
    <citation type="submission" date="2023-10" db="EMBL/GenBank/DDBJ databases">
        <authorList>
            <person name="Maclean D."/>
            <person name="Macfadyen A."/>
        </authorList>
    </citation>
    <scope>NUCLEOTIDE SEQUENCE [LARGE SCALE GENOMIC DNA]</scope>
</reference>
<name>A0AAV1IHJ3_9CHLO</name>
<keyword evidence="4" id="KW-0547">Nucleotide-binding</keyword>
<evidence type="ECO:0000256" key="8">
    <source>
        <dbReference type="SAM" id="MobiDB-lite"/>
    </source>
</evidence>
<evidence type="ECO:0000313" key="12">
    <source>
        <dbReference type="Proteomes" id="UP001314263"/>
    </source>
</evidence>
<gene>
    <name evidence="11" type="ORF">CVIRNUC_009464</name>
</gene>
<feature type="domain" description="ABC transporter" evidence="10">
    <location>
        <begin position="151"/>
        <end position="394"/>
    </location>
</feature>
<keyword evidence="5" id="KW-0067">ATP-binding</keyword>
<sequence length="787" mass="86161">MAIHPQVFVPPLVVAHVLGFILLGYSLEKVFGVFSKLIRGVRPSTLLRKAPGSGLGHLQPAKLPLEADEAPPDGQQDGPSTDWDSSLEARARTGLIEAPQFRVLSQPWVRGCDCEGGCKHRHRWKVSEGADPPADDELGVQFPVELAWSGLACKVLDKHTMLSKQILHPTSGMVVPGELMALVGPSGAGKSTLLDILSLRKSGKLSGQVWMNGAPLAERFKQRSAYVAQEELFMPTLNAWETLEFQAFLRNRAGLPAAKLHQRMDDVLAVMGLSQSRNTVVGGILAGGLLVRGLSGGEKRRLGIACALISKPSLLFLDEPTTGLDAFAALNIMDHMSCLTALGHTIIATIHQPRNAIWEMLHKVIVLSEGHQLYFGLPQEAVAWFSGSLGYAYEPAQDGAVSDRLMDLVSVGFSKRSDFGSRSMTSREDVAQSAERWQAHCRKTDTPSETALRQLQANTPDEATKASQLTKLFKRQYAVSWCTQFRWLLQRSFVAQLRNPTDVTGRLLLSVWIGLFAGLVFFNIPDGPALAFQRACVMFFTMLLFELLPFCYVSFYSWDRKFFLADRVSGTYATSAYFTAHMLAGFPFIVLNTVCGSLAAYGFAGLRYTPSAIILFQVMLVLQSLAAVQLLILCVYATPTQDLAYILAVGYVGASILLCGLFVRPSQLKIRPLLWLSYLSYPRWFIQGSARNEFAGVQYSGPLSCISTGLPGASEDDIKMVIGNPSLALQALAEGFSCLPASSGDQILQYYELTIGVGETVGILLAFYAFFLVASYVALTLLYRQKQ</sequence>
<proteinExistence type="predicted"/>
<dbReference type="Pfam" id="PF00005">
    <property type="entry name" value="ABC_tran"/>
    <property type="match status" value="1"/>
</dbReference>
<dbReference type="InterPro" id="IPR027417">
    <property type="entry name" value="P-loop_NTPase"/>
</dbReference>
<dbReference type="InterPro" id="IPR003439">
    <property type="entry name" value="ABC_transporter-like_ATP-bd"/>
</dbReference>
<keyword evidence="2" id="KW-0813">Transport</keyword>
<dbReference type="AlphaFoldDB" id="A0AAV1IHJ3"/>
<dbReference type="InterPro" id="IPR017871">
    <property type="entry name" value="ABC_transporter-like_CS"/>
</dbReference>
<evidence type="ECO:0000256" key="7">
    <source>
        <dbReference type="ARBA" id="ARBA00023136"/>
    </source>
</evidence>
<keyword evidence="7 9" id="KW-0472">Membrane</keyword>
<comment type="subcellular location">
    <subcellularLocation>
        <location evidence="1">Membrane</location>
        <topology evidence="1">Multi-pass membrane protein</topology>
    </subcellularLocation>
</comment>
<feature type="transmembrane region" description="Helical" evidence="9">
    <location>
        <begin position="578"/>
        <end position="601"/>
    </location>
</feature>
<protein>
    <recommendedName>
        <fullName evidence="10">ABC transporter domain-containing protein</fullName>
    </recommendedName>
</protein>
<feature type="region of interest" description="Disordered" evidence="8">
    <location>
        <begin position="65"/>
        <end position="85"/>
    </location>
</feature>
<dbReference type="PROSITE" id="PS50893">
    <property type="entry name" value="ABC_TRANSPORTER_2"/>
    <property type="match status" value="1"/>
</dbReference>
<comment type="caution">
    <text evidence="11">The sequence shown here is derived from an EMBL/GenBank/DDBJ whole genome shotgun (WGS) entry which is preliminary data.</text>
</comment>
<feature type="transmembrane region" description="Helical" evidence="9">
    <location>
        <begin position="507"/>
        <end position="524"/>
    </location>
</feature>
<dbReference type="PROSITE" id="PS00211">
    <property type="entry name" value="ABC_TRANSPORTER_1"/>
    <property type="match status" value="1"/>
</dbReference>
<evidence type="ECO:0000256" key="6">
    <source>
        <dbReference type="ARBA" id="ARBA00022989"/>
    </source>
</evidence>
<dbReference type="EMBL" id="CAUYUE010000014">
    <property type="protein sequence ID" value="CAK0786251.1"/>
    <property type="molecule type" value="Genomic_DNA"/>
</dbReference>
<dbReference type="PANTHER" id="PTHR48041:SF139">
    <property type="entry name" value="PROTEIN SCARLET"/>
    <property type="match status" value="1"/>
</dbReference>
<evidence type="ECO:0000256" key="3">
    <source>
        <dbReference type="ARBA" id="ARBA00022692"/>
    </source>
</evidence>
<dbReference type="InterPro" id="IPR050352">
    <property type="entry name" value="ABCG_transporters"/>
</dbReference>
<dbReference type="SUPFAM" id="SSF52540">
    <property type="entry name" value="P-loop containing nucleoside triphosphate hydrolases"/>
    <property type="match status" value="1"/>
</dbReference>
<keyword evidence="12" id="KW-1185">Reference proteome</keyword>
<dbReference type="GO" id="GO:0005524">
    <property type="term" value="F:ATP binding"/>
    <property type="evidence" value="ECO:0007669"/>
    <property type="project" value="UniProtKB-KW"/>
</dbReference>
<feature type="transmembrane region" description="Helical" evidence="9">
    <location>
        <begin position="7"/>
        <end position="27"/>
    </location>
</feature>
<dbReference type="Gene3D" id="3.40.50.300">
    <property type="entry name" value="P-loop containing nucleotide triphosphate hydrolases"/>
    <property type="match status" value="1"/>
</dbReference>
<dbReference type="InterPro" id="IPR013525">
    <property type="entry name" value="ABC2_TM"/>
</dbReference>
<accession>A0AAV1IHJ3</accession>
<keyword evidence="3 9" id="KW-0812">Transmembrane</keyword>
<evidence type="ECO:0000256" key="4">
    <source>
        <dbReference type="ARBA" id="ARBA00022741"/>
    </source>
</evidence>